<dbReference type="AlphaFoldDB" id="A0A0E9TQ17"/>
<accession>A0A0E9TQ17</accession>
<evidence type="ECO:0000313" key="1">
    <source>
        <dbReference type="EMBL" id="JAH55799.1"/>
    </source>
</evidence>
<sequence length="35" mass="3948">MSNGEENTKHKSSELYFVDRGCVKLFVNSVCRNGV</sequence>
<reference evidence="1" key="1">
    <citation type="submission" date="2014-11" db="EMBL/GenBank/DDBJ databases">
        <authorList>
            <person name="Amaro Gonzalez C."/>
        </authorList>
    </citation>
    <scope>NUCLEOTIDE SEQUENCE</scope>
</reference>
<reference evidence="1" key="2">
    <citation type="journal article" date="2015" name="Fish Shellfish Immunol.">
        <title>Early steps in the European eel (Anguilla anguilla)-Vibrio vulnificus interaction in the gills: Role of the RtxA13 toxin.</title>
        <authorList>
            <person name="Callol A."/>
            <person name="Pajuelo D."/>
            <person name="Ebbesson L."/>
            <person name="Teles M."/>
            <person name="MacKenzie S."/>
            <person name="Amaro C."/>
        </authorList>
    </citation>
    <scope>NUCLEOTIDE SEQUENCE</scope>
</reference>
<protein>
    <submittedName>
        <fullName evidence="1">Uncharacterized protein</fullName>
    </submittedName>
</protein>
<dbReference type="EMBL" id="GBXM01048749">
    <property type="protein sequence ID" value="JAH59828.1"/>
    <property type="molecule type" value="Transcribed_RNA"/>
</dbReference>
<dbReference type="EMBL" id="GBXM01052778">
    <property type="protein sequence ID" value="JAH55799.1"/>
    <property type="molecule type" value="Transcribed_RNA"/>
</dbReference>
<name>A0A0E9TQ17_ANGAN</name>
<proteinExistence type="predicted"/>
<organism evidence="1">
    <name type="scientific">Anguilla anguilla</name>
    <name type="common">European freshwater eel</name>
    <name type="synonym">Muraena anguilla</name>
    <dbReference type="NCBI Taxonomy" id="7936"/>
    <lineage>
        <taxon>Eukaryota</taxon>
        <taxon>Metazoa</taxon>
        <taxon>Chordata</taxon>
        <taxon>Craniata</taxon>
        <taxon>Vertebrata</taxon>
        <taxon>Euteleostomi</taxon>
        <taxon>Actinopterygii</taxon>
        <taxon>Neopterygii</taxon>
        <taxon>Teleostei</taxon>
        <taxon>Anguilliformes</taxon>
        <taxon>Anguillidae</taxon>
        <taxon>Anguilla</taxon>
    </lineage>
</organism>